<dbReference type="EMBL" id="PKMF04000421">
    <property type="protein sequence ID" value="KAK7832583.1"/>
    <property type="molecule type" value="Genomic_DNA"/>
</dbReference>
<name>A0AAW0K1H7_QUESU</name>
<dbReference type="AlphaFoldDB" id="A0AAW0K1H7"/>
<dbReference type="PANTHER" id="PTHR24121:SF21">
    <property type="entry name" value="ANKYRIN REPEAT FAMILY PROTEIN"/>
    <property type="match status" value="1"/>
</dbReference>
<dbReference type="PROSITE" id="PS50088">
    <property type="entry name" value="ANK_REPEAT"/>
    <property type="match status" value="1"/>
</dbReference>
<dbReference type="SUPFAM" id="SSF48403">
    <property type="entry name" value="Ankyrin repeat"/>
    <property type="match status" value="1"/>
</dbReference>
<dbReference type="Pfam" id="PF00023">
    <property type="entry name" value="Ank"/>
    <property type="match status" value="1"/>
</dbReference>
<comment type="caution">
    <text evidence="2">The sequence shown here is derived from an EMBL/GenBank/DDBJ whole genome shotgun (WGS) entry which is preliminary data.</text>
</comment>
<sequence>MRKSLKADPFVVEANSTLSTERTRLYLAAWNGDWNSIEGMLRIQRCIGIKGETTLHIAAAAKQEEFVIKLLKWMRDKNLMTAENVSLTARNEIGATALHFAAAVGNVEIARAMLLWDTNGDLPNIATTGENPMKPILMAASSGHNKMVGLLYGTSH</sequence>
<proteinExistence type="predicted"/>
<dbReference type="PROSITE" id="PS50297">
    <property type="entry name" value="ANK_REP_REGION"/>
    <property type="match status" value="1"/>
</dbReference>
<feature type="repeat" description="ANK" evidence="1">
    <location>
        <begin position="93"/>
        <end position="125"/>
    </location>
</feature>
<dbReference type="SMART" id="SM00248">
    <property type="entry name" value="ANK"/>
    <property type="match status" value="3"/>
</dbReference>
<dbReference type="InterPro" id="IPR002110">
    <property type="entry name" value="Ankyrin_rpt"/>
</dbReference>
<dbReference type="PANTHER" id="PTHR24121">
    <property type="entry name" value="NO MECHANORECEPTOR POTENTIAL C, ISOFORM D-RELATED"/>
    <property type="match status" value="1"/>
</dbReference>
<evidence type="ECO:0000256" key="1">
    <source>
        <dbReference type="PROSITE-ProRule" id="PRU00023"/>
    </source>
</evidence>
<protein>
    <submittedName>
        <fullName evidence="2">Ankyrin-2</fullName>
    </submittedName>
</protein>
<gene>
    <name evidence="2" type="primary">ANK2_3</name>
    <name evidence="2" type="ORF">CFP56_026289</name>
</gene>
<accession>A0AAW0K1H7</accession>
<dbReference type="InterPro" id="IPR036770">
    <property type="entry name" value="Ankyrin_rpt-contain_sf"/>
</dbReference>
<dbReference type="Proteomes" id="UP000237347">
    <property type="component" value="Unassembled WGS sequence"/>
</dbReference>
<evidence type="ECO:0000313" key="2">
    <source>
        <dbReference type="EMBL" id="KAK7832583.1"/>
    </source>
</evidence>
<keyword evidence="1" id="KW-0040">ANK repeat</keyword>
<evidence type="ECO:0000313" key="3">
    <source>
        <dbReference type="Proteomes" id="UP000237347"/>
    </source>
</evidence>
<keyword evidence="3" id="KW-1185">Reference proteome</keyword>
<reference evidence="2 3" key="1">
    <citation type="journal article" date="2018" name="Sci. Data">
        <title>The draft genome sequence of cork oak.</title>
        <authorList>
            <person name="Ramos A.M."/>
            <person name="Usie A."/>
            <person name="Barbosa P."/>
            <person name="Barros P.M."/>
            <person name="Capote T."/>
            <person name="Chaves I."/>
            <person name="Simoes F."/>
            <person name="Abreu I."/>
            <person name="Carrasquinho I."/>
            <person name="Faro C."/>
            <person name="Guimaraes J.B."/>
            <person name="Mendonca D."/>
            <person name="Nobrega F."/>
            <person name="Rodrigues L."/>
            <person name="Saibo N.J.M."/>
            <person name="Varela M.C."/>
            <person name="Egas C."/>
            <person name="Matos J."/>
            <person name="Miguel C.M."/>
            <person name="Oliveira M.M."/>
            <person name="Ricardo C.P."/>
            <person name="Goncalves S."/>
        </authorList>
    </citation>
    <scope>NUCLEOTIDE SEQUENCE [LARGE SCALE GENOMIC DNA]</scope>
    <source>
        <strain evidence="3">cv. HL8</strain>
    </source>
</reference>
<organism evidence="2 3">
    <name type="scientific">Quercus suber</name>
    <name type="common">Cork oak</name>
    <dbReference type="NCBI Taxonomy" id="58331"/>
    <lineage>
        <taxon>Eukaryota</taxon>
        <taxon>Viridiplantae</taxon>
        <taxon>Streptophyta</taxon>
        <taxon>Embryophyta</taxon>
        <taxon>Tracheophyta</taxon>
        <taxon>Spermatophyta</taxon>
        <taxon>Magnoliopsida</taxon>
        <taxon>eudicotyledons</taxon>
        <taxon>Gunneridae</taxon>
        <taxon>Pentapetalae</taxon>
        <taxon>rosids</taxon>
        <taxon>fabids</taxon>
        <taxon>Fagales</taxon>
        <taxon>Fagaceae</taxon>
        <taxon>Quercus</taxon>
    </lineage>
</organism>
<dbReference type="Gene3D" id="1.25.40.20">
    <property type="entry name" value="Ankyrin repeat-containing domain"/>
    <property type="match status" value="1"/>
</dbReference>